<feature type="signal peptide" evidence="1">
    <location>
        <begin position="1"/>
        <end position="21"/>
    </location>
</feature>
<evidence type="ECO:0000313" key="2">
    <source>
        <dbReference type="EMBL" id="WCT09999.1"/>
    </source>
</evidence>
<feature type="chain" id="PRO_5047313012" description="Lipocalin-like protein" evidence="1">
    <location>
        <begin position="22"/>
        <end position="140"/>
    </location>
</feature>
<organism evidence="2 3">
    <name type="scientific">Mucilaginibacter jinjuensis</name>
    <dbReference type="NCBI Taxonomy" id="1176721"/>
    <lineage>
        <taxon>Bacteria</taxon>
        <taxon>Pseudomonadati</taxon>
        <taxon>Bacteroidota</taxon>
        <taxon>Sphingobacteriia</taxon>
        <taxon>Sphingobacteriales</taxon>
        <taxon>Sphingobacteriaceae</taxon>
        <taxon>Mucilaginibacter</taxon>
    </lineage>
</organism>
<proteinExistence type="predicted"/>
<name>A0ABY7T0Z6_9SPHI</name>
<protein>
    <recommendedName>
        <fullName evidence="4">Lipocalin-like protein</fullName>
    </recommendedName>
</protein>
<dbReference type="Proteomes" id="UP001216139">
    <property type="component" value="Chromosome"/>
</dbReference>
<gene>
    <name evidence="2" type="ORF">PQO05_14800</name>
</gene>
<sequence length="140" mass="15844">MKKTLFTFLTLALLITQMVKAQQIRTPRAAPVGSWQIIGTTQARFTADHDGIIVREPFNNFRAVKFKVTDAPLRMVKMVVTYADGAPDNIETMMDIPQGGESRIIDLRGVGQRKIRRIDFWYDTRGVARGRANVTVFAMK</sequence>
<accession>A0ABY7T0Z6</accession>
<dbReference type="RefSeq" id="WP_273628095.1">
    <property type="nucleotide sequence ID" value="NZ_CP117167.1"/>
</dbReference>
<evidence type="ECO:0000313" key="3">
    <source>
        <dbReference type="Proteomes" id="UP001216139"/>
    </source>
</evidence>
<keyword evidence="1" id="KW-0732">Signal</keyword>
<dbReference type="EMBL" id="CP117167">
    <property type="protein sequence ID" value="WCT09999.1"/>
    <property type="molecule type" value="Genomic_DNA"/>
</dbReference>
<evidence type="ECO:0008006" key="4">
    <source>
        <dbReference type="Google" id="ProtNLM"/>
    </source>
</evidence>
<evidence type="ECO:0000256" key="1">
    <source>
        <dbReference type="SAM" id="SignalP"/>
    </source>
</evidence>
<keyword evidence="3" id="KW-1185">Reference proteome</keyword>
<reference evidence="2 3" key="1">
    <citation type="submission" date="2023-02" db="EMBL/GenBank/DDBJ databases">
        <title>Genome sequence of Mucilaginibacter jinjuensis strain KACC 16571.</title>
        <authorList>
            <person name="Kim S."/>
            <person name="Heo J."/>
            <person name="Kwon S.-W."/>
        </authorList>
    </citation>
    <scope>NUCLEOTIDE SEQUENCE [LARGE SCALE GENOMIC DNA]</scope>
    <source>
        <strain evidence="2 3">KACC 16571</strain>
    </source>
</reference>